<evidence type="ECO:0000256" key="5">
    <source>
        <dbReference type="SAM" id="MobiDB-lite"/>
    </source>
</evidence>
<sequence>MPIPPAEAAAITASAMLRDHTMRAVGGSSAPRRAIGSPLHPSRYCESMSRISRDALVSRRADAVARATSAASALAELVHDRLDSNDDDEHDPEGVPLSSEWSRLTALSEAADLEVRQFDEALQRWDAGTYGICASCGRPIPEGRLEVRPSAELCVPCAEKAG</sequence>
<protein>
    <recommendedName>
        <fullName evidence="6">Zinc finger DksA/TraR C4-type domain-containing protein</fullName>
    </recommendedName>
</protein>
<evidence type="ECO:0000256" key="2">
    <source>
        <dbReference type="ARBA" id="ARBA00022771"/>
    </source>
</evidence>
<dbReference type="Pfam" id="PF01258">
    <property type="entry name" value="zf-dskA_traR"/>
    <property type="match status" value="1"/>
</dbReference>
<organism evidence="7 8">
    <name type="scientific">Microbacterium arabinogalactanolyticum</name>
    <dbReference type="NCBI Taxonomy" id="69365"/>
    <lineage>
        <taxon>Bacteria</taxon>
        <taxon>Bacillati</taxon>
        <taxon>Actinomycetota</taxon>
        <taxon>Actinomycetes</taxon>
        <taxon>Micrococcales</taxon>
        <taxon>Microbacteriaceae</taxon>
        <taxon>Microbacterium</taxon>
    </lineage>
</organism>
<evidence type="ECO:0000256" key="4">
    <source>
        <dbReference type="PROSITE-ProRule" id="PRU00510"/>
    </source>
</evidence>
<dbReference type="Gene3D" id="1.20.120.910">
    <property type="entry name" value="DksA, coiled-coil domain"/>
    <property type="match status" value="1"/>
</dbReference>
<proteinExistence type="predicted"/>
<keyword evidence="3" id="KW-0862">Zinc</keyword>
<dbReference type="EMBL" id="BRZC01000003">
    <property type="protein sequence ID" value="GLC84112.1"/>
    <property type="molecule type" value="Genomic_DNA"/>
</dbReference>
<feature type="region of interest" description="Disordered" evidence="5">
    <location>
        <begin position="80"/>
        <end position="100"/>
    </location>
</feature>
<evidence type="ECO:0000259" key="6">
    <source>
        <dbReference type="Pfam" id="PF01258"/>
    </source>
</evidence>
<evidence type="ECO:0000256" key="3">
    <source>
        <dbReference type="ARBA" id="ARBA00022833"/>
    </source>
</evidence>
<name>A0ABQ5NE99_9MICO</name>
<comment type="caution">
    <text evidence="7">The sequence shown here is derived from an EMBL/GenBank/DDBJ whole genome shotgun (WGS) entry which is preliminary data.</text>
</comment>
<dbReference type="InterPro" id="IPR000962">
    <property type="entry name" value="Znf_DskA_TraR"/>
</dbReference>
<dbReference type="PROSITE" id="PS51128">
    <property type="entry name" value="ZF_DKSA_2"/>
    <property type="match status" value="1"/>
</dbReference>
<feature type="zinc finger region" description="dksA C4-type" evidence="4">
    <location>
        <begin position="133"/>
        <end position="157"/>
    </location>
</feature>
<dbReference type="SUPFAM" id="SSF57716">
    <property type="entry name" value="Glucocorticoid receptor-like (DNA-binding domain)"/>
    <property type="match status" value="1"/>
</dbReference>
<feature type="domain" description="Zinc finger DksA/TraR C4-type" evidence="6">
    <location>
        <begin position="128"/>
        <end position="160"/>
    </location>
</feature>
<gene>
    <name evidence="7" type="ORF">MIAR_07000</name>
</gene>
<evidence type="ECO:0000313" key="7">
    <source>
        <dbReference type="EMBL" id="GLC84112.1"/>
    </source>
</evidence>
<keyword evidence="8" id="KW-1185">Reference proteome</keyword>
<reference evidence="7" key="1">
    <citation type="submission" date="2022-08" db="EMBL/GenBank/DDBJ databases">
        <title>Draft genome sequence of Microbacterium arabinogalactanolyticum JCM 9171.</title>
        <authorList>
            <person name="Fujita K."/>
            <person name="Ishiwata A."/>
            <person name="Fushinobu S."/>
        </authorList>
    </citation>
    <scope>NUCLEOTIDE SEQUENCE</scope>
    <source>
        <strain evidence="7">JCM 9171</strain>
    </source>
</reference>
<keyword evidence="1" id="KW-0479">Metal-binding</keyword>
<evidence type="ECO:0000313" key="8">
    <source>
        <dbReference type="Proteomes" id="UP001165068"/>
    </source>
</evidence>
<accession>A0ABQ5NE99</accession>
<dbReference type="PANTHER" id="PTHR33823">
    <property type="entry name" value="RNA POLYMERASE-BINDING TRANSCRIPTION FACTOR DKSA-RELATED"/>
    <property type="match status" value="1"/>
</dbReference>
<keyword evidence="2" id="KW-0863">Zinc-finger</keyword>
<dbReference type="Proteomes" id="UP001165068">
    <property type="component" value="Unassembled WGS sequence"/>
</dbReference>
<evidence type="ECO:0000256" key="1">
    <source>
        <dbReference type="ARBA" id="ARBA00022723"/>
    </source>
</evidence>